<dbReference type="NCBIfam" id="TIGR01122">
    <property type="entry name" value="ilvE_I"/>
    <property type="match status" value="1"/>
</dbReference>
<dbReference type="InterPro" id="IPR043132">
    <property type="entry name" value="BCAT-like_C"/>
</dbReference>
<keyword evidence="8 13" id="KW-0808">Transferase</keyword>
<evidence type="ECO:0000256" key="7">
    <source>
        <dbReference type="ARBA" id="ARBA00022576"/>
    </source>
</evidence>
<dbReference type="InterPro" id="IPR050571">
    <property type="entry name" value="Class-IV_PLP-Dep_Aminotrnsfr"/>
</dbReference>
<comment type="pathway">
    <text evidence="2">Amino-acid biosynthesis; L-isoleucine biosynthesis; L-isoleucine from 2-oxobutanoate: step 4/4.</text>
</comment>
<dbReference type="NCBIfam" id="NF005146">
    <property type="entry name" value="PRK06606.1"/>
    <property type="match status" value="1"/>
</dbReference>
<reference evidence="13" key="2">
    <citation type="journal article" date="2014" name="ISME J.">
        <title>Microbial stratification in low pH oxic and suboxic macroscopic growths along an acid mine drainage.</title>
        <authorList>
            <person name="Mendez-Garcia C."/>
            <person name="Mesa V."/>
            <person name="Sprenger R.R."/>
            <person name="Richter M."/>
            <person name="Diez M.S."/>
            <person name="Solano J."/>
            <person name="Bargiela R."/>
            <person name="Golyshina O.V."/>
            <person name="Manteca A."/>
            <person name="Ramos J.L."/>
            <person name="Gallego J.R."/>
            <person name="Llorente I."/>
            <person name="Martins Dos Santos V.A."/>
            <person name="Jensen O.N."/>
            <person name="Pelaez A.I."/>
            <person name="Sanchez J."/>
            <person name="Ferrer M."/>
        </authorList>
    </citation>
    <scope>NUCLEOTIDE SEQUENCE</scope>
</reference>
<comment type="catalytic activity">
    <reaction evidence="11">
        <text>L-isoleucine + 2-oxoglutarate = (S)-3-methyl-2-oxopentanoate + L-glutamate</text>
        <dbReference type="Rhea" id="RHEA:24801"/>
        <dbReference type="ChEBI" id="CHEBI:16810"/>
        <dbReference type="ChEBI" id="CHEBI:29985"/>
        <dbReference type="ChEBI" id="CHEBI:35146"/>
        <dbReference type="ChEBI" id="CHEBI:58045"/>
        <dbReference type="EC" id="2.6.1.42"/>
    </reaction>
</comment>
<dbReference type="GO" id="GO:0009081">
    <property type="term" value="P:branched-chain amino acid metabolic process"/>
    <property type="evidence" value="ECO:0007669"/>
    <property type="project" value="InterPro"/>
</dbReference>
<evidence type="ECO:0000256" key="8">
    <source>
        <dbReference type="ARBA" id="ARBA00022679"/>
    </source>
</evidence>
<dbReference type="PANTHER" id="PTHR42743">
    <property type="entry name" value="AMINO-ACID AMINOTRANSFERASE"/>
    <property type="match status" value="1"/>
</dbReference>
<dbReference type="AlphaFoldDB" id="T1D0X6"/>
<dbReference type="GO" id="GO:0052654">
    <property type="term" value="F:L-leucine-2-oxoglutarate transaminase activity"/>
    <property type="evidence" value="ECO:0007669"/>
    <property type="project" value="RHEA"/>
</dbReference>
<name>T1D0X6_9ZZZZ</name>
<organism evidence="13">
    <name type="scientific">mine drainage metagenome</name>
    <dbReference type="NCBI Taxonomy" id="410659"/>
    <lineage>
        <taxon>unclassified sequences</taxon>
        <taxon>metagenomes</taxon>
        <taxon>ecological metagenomes</taxon>
    </lineage>
</organism>
<keyword evidence="7 13" id="KW-0032">Aminotransferase</keyword>
<dbReference type="InterPro" id="IPR001544">
    <property type="entry name" value="Aminotrans_IV"/>
</dbReference>
<evidence type="ECO:0000256" key="11">
    <source>
        <dbReference type="ARBA" id="ARBA00048798"/>
    </source>
</evidence>
<dbReference type="EMBL" id="AUZY01001150">
    <property type="protein sequence ID" value="EQD76075.1"/>
    <property type="molecule type" value="Genomic_DNA"/>
</dbReference>
<comment type="catalytic activity">
    <reaction evidence="10">
        <text>L-valine + 2-oxoglutarate = 3-methyl-2-oxobutanoate + L-glutamate</text>
        <dbReference type="Rhea" id="RHEA:24813"/>
        <dbReference type="ChEBI" id="CHEBI:11851"/>
        <dbReference type="ChEBI" id="CHEBI:16810"/>
        <dbReference type="ChEBI" id="CHEBI:29985"/>
        <dbReference type="ChEBI" id="CHEBI:57762"/>
        <dbReference type="EC" id="2.6.1.42"/>
    </reaction>
</comment>
<comment type="similarity">
    <text evidence="5">Belongs to the class-IV pyridoxal-phosphate-dependent aminotransferase family.</text>
</comment>
<comment type="catalytic activity">
    <reaction evidence="12">
        <text>L-leucine + 2-oxoglutarate = 4-methyl-2-oxopentanoate + L-glutamate</text>
        <dbReference type="Rhea" id="RHEA:18321"/>
        <dbReference type="ChEBI" id="CHEBI:16810"/>
        <dbReference type="ChEBI" id="CHEBI:17865"/>
        <dbReference type="ChEBI" id="CHEBI:29985"/>
        <dbReference type="ChEBI" id="CHEBI:57427"/>
        <dbReference type="EC" id="2.6.1.42"/>
    </reaction>
</comment>
<proteinExistence type="inferred from homology"/>
<keyword evidence="9" id="KW-0663">Pyridoxal phosphate</keyword>
<dbReference type="GO" id="GO:0052656">
    <property type="term" value="F:L-isoleucine-2-oxoglutarate transaminase activity"/>
    <property type="evidence" value="ECO:0007669"/>
    <property type="project" value="RHEA"/>
</dbReference>
<reference evidence="13" key="1">
    <citation type="submission" date="2013-08" db="EMBL/GenBank/DDBJ databases">
        <authorList>
            <person name="Mendez C."/>
            <person name="Richter M."/>
            <person name="Ferrer M."/>
            <person name="Sanchez J."/>
        </authorList>
    </citation>
    <scope>NUCLEOTIDE SEQUENCE</scope>
</reference>
<dbReference type="InterPro" id="IPR005785">
    <property type="entry name" value="B_amino_transI"/>
</dbReference>
<dbReference type="InterPro" id="IPR043131">
    <property type="entry name" value="BCAT-like_N"/>
</dbReference>
<evidence type="ECO:0000256" key="4">
    <source>
        <dbReference type="ARBA" id="ARBA00005072"/>
    </source>
</evidence>
<gene>
    <name evidence="13" type="ORF">B1B_01932</name>
</gene>
<dbReference type="FunFam" id="3.20.10.10:FF:000002">
    <property type="entry name" value="D-alanine aminotransferase"/>
    <property type="match status" value="1"/>
</dbReference>
<evidence type="ECO:0000256" key="3">
    <source>
        <dbReference type="ARBA" id="ARBA00004931"/>
    </source>
</evidence>
<comment type="pathway">
    <text evidence="4">Amino-acid biosynthesis; L-leucine biosynthesis; L-leucine from 3-methyl-2-oxobutanoate: step 4/4.</text>
</comment>
<dbReference type="GO" id="GO:0046394">
    <property type="term" value="P:carboxylic acid biosynthetic process"/>
    <property type="evidence" value="ECO:0007669"/>
    <property type="project" value="UniProtKB-ARBA"/>
</dbReference>
<dbReference type="Gene3D" id="3.20.10.10">
    <property type="entry name" value="D-amino Acid Aminotransferase, subunit A, domain 2"/>
    <property type="match status" value="1"/>
</dbReference>
<accession>T1D0X6</accession>
<dbReference type="InterPro" id="IPR036038">
    <property type="entry name" value="Aminotransferase-like"/>
</dbReference>
<comment type="caution">
    <text evidence="13">The sequence shown here is derived from an EMBL/GenBank/DDBJ whole genome shotgun (WGS) entry which is preliminary data.</text>
</comment>
<dbReference type="SUPFAM" id="SSF56752">
    <property type="entry name" value="D-aminoacid aminotransferase-like PLP-dependent enzymes"/>
    <property type="match status" value="1"/>
</dbReference>
<evidence type="ECO:0000256" key="6">
    <source>
        <dbReference type="ARBA" id="ARBA00013053"/>
    </source>
</evidence>
<evidence type="ECO:0000256" key="1">
    <source>
        <dbReference type="ARBA" id="ARBA00001933"/>
    </source>
</evidence>
<evidence type="ECO:0000256" key="10">
    <source>
        <dbReference type="ARBA" id="ARBA00048212"/>
    </source>
</evidence>
<sequence>MAYKPDFVWMDGKTIEFEKANVSILTHALHYGTGIFEGIRSYETDDGVAVFRLDDHIKRFFQSANIYRMELGYTADQLKEALISMILKNKNTDSYIRPLAFYANQRLGLHPNEPRISVAIITTKLDLYLGKTEEGIRVKISPWRKIDSTAIPSMAKGTGQYISSYLSSHDAKMDGYNEAVLLDKSGFVAEGPGENIFSVKDGRMYTPSLESPILAGITRDSVIKMFEHENPVIEKRIGLSELLTSDEAFFAGTAAEITPISEISGYKLTSANKGSISETVKERYFNVVRGRDPKYRHWLTFVD</sequence>
<evidence type="ECO:0000256" key="12">
    <source>
        <dbReference type="ARBA" id="ARBA00049229"/>
    </source>
</evidence>
<comment type="pathway">
    <text evidence="3">Amino-acid biosynthesis; L-valine biosynthesis; L-valine from pyruvate: step 4/4.</text>
</comment>
<comment type="cofactor">
    <cofactor evidence="1">
        <name>pyridoxal 5'-phosphate</name>
        <dbReference type="ChEBI" id="CHEBI:597326"/>
    </cofactor>
</comment>
<evidence type="ECO:0000256" key="9">
    <source>
        <dbReference type="ARBA" id="ARBA00022898"/>
    </source>
</evidence>
<dbReference type="EC" id="2.6.1.42" evidence="6"/>
<dbReference type="GO" id="GO:0052655">
    <property type="term" value="F:L-valine-2-oxoglutarate transaminase activity"/>
    <property type="evidence" value="ECO:0007669"/>
    <property type="project" value="RHEA"/>
</dbReference>
<protein>
    <recommendedName>
        <fullName evidence="6">branched-chain-amino-acid transaminase</fullName>
        <ecNumber evidence="6">2.6.1.42</ecNumber>
    </recommendedName>
</protein>
<dbReference type="Gene3D" id="3.30.470.10">
    <property type="match status" value="1"/>
</dbReference>
<dbReference type="PANTHER" id="PTHR42743:SF11">
    <property type="entry name" value="AMINODEOXYCHORISMATE LYASE"/>
    <property type="match status" value="1"/>
</dbReference>
<evidence type="ECO:0000313" key="13">
    <source>
        <dbReference type="EMBL" id="EQD76075.1"/>
    </source>
</evidence>
<evidence type="ECO:0000256" key="5">
    <source>
        <dbReference type="ARBA" id="ARBA00009320"/>
    </source>
</evidence>
<dbReference type="Pfam" id="PF01063">
    <property type="entry name" value="Aminotran_4"/>
    <property type="match status" value="1"/>
</dbReference>
<evidence type="ECO:0000256" key="2">
    <source>
        <dbReference type="ARBA" id="ARBA00004824"/>
    </source>
</evidence>
<dbReference type="GO" id="GO:0008652">
    <property type="term" value="P:amino acid biosynthetic process"/>
    <property type="evidence" value="ECO:0007669"/>
    <property type="project" value="UniProtKB-ARBA"/>
</dbReference>